<dbReference type="Pfam" id="PF10318">
    <property type="entry name" value="7TM_GPCR_Srh"/>
    <property type="match status" value="1"/>
</dbReference>
<keyword evidence="1" id="KW-0812">Transmembrane</keyword>
<protein>
    <submittedName>
        <fullName evidence="3">7TM GPCR serpentine receptor class x (Srx) domain-containing protein</fullName>
    </submittedName>
</protein>
<sequence>MLTLILNTTVNILTIVLCTISLILIYKRWNKDDIFKKYNEMTALQFSLGIVSGIIHIVAKQEVIIDSPYVIWNLDYFNGFGKTINILVIYIVIMSIYINIAMPGVVLISRNWIIIKNKNPKTQSRHLVILILLVVSAVSEIAFSIALCFSMGNEGDHIRKILEKNPFVINYLSPKSLNPTCKLTSVYFMIVTISIVLFFNINYIVFVVQYRNYKKHMNQFDGNMTEKTKKMYYEFTRILCFQSLAPILITGIPVLGFMASIFLRFEAFIFSGATYLFLIICFVPALNAFFFIILPLRNRRIIRIYIRRLFCIKKESSIKLINLHITRIP</sequence>
<keyword evidence="1" id="KW-1133">Transmembrane helix</keyword>
<feature type="transmembrane region" description="Helical" evidence="1">
    <location>
        <begin position="6"/>
        <end position="26"/>
    </location>
</feature>
<feature type="transmembrane region" description="Helical" evidence="1">
    <location>
        <begin position="275"/>
        <end position="296"/>
    </location>
</feature>
<proteinExistence type="predicted"/>
<evidence type="ECO:0000313" key="3">
    <source>
        <dbReference type="WBParaSite" id="SVE_1102700.1"/>
    </source>
</evidence>
<evidence type="ECO:0000256" key="1">
    <source>
        <dbReference type="SAM" id="Phobius"/>
    </source>
</evidence>
<feature type="transmembrane region" description="Helical" evidence="1">
    <location>
        <begin position="238"/>
        <end position="263"/>
    </location>
</feature>
<feature type="transmembrane region" description="Helical" evidence="1">
    <location>
        <begin position="84"/>
        <end position="107"/>
    </location>
</feature>
<feature type="transmembrane region" description="Helical" evidence="1">
    <location>
        <begin position="38"/>
        <end position="59"/>
    </location>
</feature>
<dbReference type="AlphaFoldDB" id="A0A0K0FPH0"/>
<accession>A0A0K0FPH0</accession>
<name>A0A0K0FPH0_STRVS</name>
<feature type="transmembrane region" description="Helical" evidence="1">
    <location>
        <begin position="186"/>
        <end position="208"/>
    </location>
</feature>
<keyword evidence="2" id="KW-1185">Reference proteome</keyword>
<feature type="transmembrane region" description="Helical" evidence="1">
    <location>
        <begin position="127"/>
        <end position="152"/>
    </location>
</feature>
<dbReference type="Proteomes" id="UP000035680">
    <property type="component" value="Unassembled WGS sequence"/>
</dbReference>
<evidence type="ECO:0000313" key="2">
    <source>
        <dbReference type="Proteomes" id="UP000035680"/>
    </source>
</evidence>
<dbReference type="WBParaSite" id="SVE_1102700.1">
    <property type="protein sequence ID" value="SVE_1102700.1"/>
    <property type="gene ID" value="SVE_1102700"/>
</dbReference>
<reference evidence="2" key="1">
    <citation type="submission" date="2014-07" db="EMBL/GenBank/DDBJ databases">
        <authorList>
            <person name="Martin A.A"/>
            <person name="De Silva N."/>
        </authorList>
    </citation>
    <scope>NUCLEOTIDE SEQUENCE</scope>
</reference>
<dbReference type="InterPro" id="IPR019422">
    <property type="entry name" value="7TM_GPCR_serpentine_rcpt_Srh"/>
</dbReference>
<keyword evidence="1" id="KW-0472">Membrane</keyword>
<organism evidence="2 3">
    <name type="scientific">Strongyloides venezuelensis</name>
    <name type="common">Threadworm</name>
    <dbReference type="NCBI Taxonomy" id="75913"/>
    <lineage>
        <taxon>Eukaryota</taxon>
        <taxon>Metazoa</taxon>
        <taxon>Ecdysozoa</taxon>
        <taxon>Nematoda</taxon>
        <taxon>Chromadorea</taxon>
        <taxon>Rhabditida</taxon>
        <taxon>Tylenchina</taxon>
        <taxon>Panagrolaimomorpha</taxon>
        <taxon>Strongyloidoidea</taxon>
        <taxon>Strongyloididae</taxon>
        <taxon>Strongyloides</taxon>
    </lineage>
</organism>
<reference evidence="3" key="2">
    <citation type="submission" date="2015-08" db="UniProtKB">
        <authorList>
            <consortium name="WormBaseParasite"/>
        </authorList>
    </citation>
    <scope>IDENTIFICATION</scope>
</reference>